<evidence type="ECO:0000313" key="9">
    <source>
        <dbReference type="EMBL" id="KAF0741703.1"/>
    </source>
</evidence>
<keyword evidence="3" id="KW-0805">Transcription regulation</keyword>
<evidence type="ECO:0000256" key="6">
    <source>
        <dbReference type="ARBA" id="ARBA00023242"/>
    </source>
</evidence>
<evidence type="ECO:0000256" key="1">
    <source>
        <dbReference type="ARBA" id="ARBA00004123"/>
    </source>
</evidence>
<organism evidence="9 10">
    <name type="scientific">Aphanomyces euteiches</name>
    <dbReference type="NCBI Taxonomy" id="100861"/>
    <lineage>
        <taxon>Eukaryota</taxon>
        <taxon>Sar</taxon>
        <taxon>Stramenopiles</taxon>
        <taxon>Oomycota</taxon>
        <taxon>Saprolegniomycetes</taxon>
        <taxon>Saprolegniales</taxon>
        <taxon>Verrucalvaceae</taxon>
        <taxon>Aphanomyces</taxon>
    </lineage>
</organism>
<dbReference type="PANTHER" id="PTHR47416">
    <property type="entry name" value="BASIC-LEUCINE ZIPPER TRANSCRIPTION FACTOR F-RELATED"/>
    <property type="match status" value="1"/>
</dbReference>
<keyword evidence="10" id="KW-1185">Reference proteome</keyword>
<evidence type="ECO:0000256" key="5">
    <source>
        <dbReference type="ARBA" id="ARBA00023163"/>
    </source>
</evidence>
<keyword evidence="4" id="KW-0238">DNA-binding</keyword>
<evidence type="ECO:0000256" key="3">
    <source>
        <dbReference type="ARBA" id="ARBA00023015"/>
    </source>
</evidence>
<dbReference type="Pfam" id="PF00170">
    <property type="entry name" value="bZIP_1"/>
    <property type="match status" value="1"/>
</dbReference>
<dbReference type="VEuPathDB" id="FungiDB:AeMF1_020877"/>
<dbReference type="EMBL" id="VJMJ01000036">
    <property type="protein sequence ID" value="KAF0741703.1"/>
    <property type="molecule type" value="Genomic_DNA"/>
</dbReference>
<evidence type="ECO:0000256" key="7">
    <source>
        <dbReference type="SAM" id="MobiDB-lite"/>
    </source>
</evidence>
<keyword evidence="6" id="KW-0539">Nucleus</keyword>
<dbReference type="SUPFAM" id="SSF57959">
    <property type="entry name" value="Leucine zipper domain"/>
    <property type="match status" value="1"/>
</dbReference>
<dbReference type="PANTHER" id="PTHR47416:SF8">
    <property type="entry name" value="BASIC-LEUCINE ZIPPER TRANSCRIPTION FACTOR E-RELATED"/>
    <property type="match status" value="1"/>
</dbReference>
<dbReference type="SMART" id="SM00338">
    <property type="entry name" value="BRLZ"/>
    <property type="match status" value="1"/>
</dbReference>
<dbReference type="GO" id="GO:0003700">
    <property type="term" value="F:DNA-binding transcription factor activity"/>
    <property type="evidence" value="ECO:0007669"/>
    <property type="project" value="InterPro"/>
</dbReference>
<evidence type="ECO:0000256" key="4">
    <source>
        <dbReference type="ARBA" id="ARBA00023125"/>
    </source>
</evidence>
<evidence type="ECO:0000256" key="2">
    <source>
        <dbReference type="ARBA" id="ARBA00007163"/>
    </source>
</evidence>
<gene>
    <name evidence="9" type="ORF">Ae201684_003370</name>
</gene>
<dbReference type="InterPro" id="IPR004827">
    <property type="entry name" value="bZIP"/>
</dbReference>
<dbReference type="InterPro" id="IPR046347">
    <property type="entry name" value="bZIP_sf"/>
</dbReference>
<proteinExistence type="inferred from homology"/>
<keyword evidence="5" id="KW-0804">Transcription</keyword>
<dbReference type="PROSITE" id="PS50217">
    <property type="entry name" value="BZIP"/>
    <property type="match status" value="1"/>
</dbReference>
<feature type="compositionally biased region" description="Acidic residues" evidence="7">
    <location>
        <begin position="96"/>
        <end position="107"/>
    </location>
</feature>
<dbReference type="GO" id="GO:0003677">
    <property type="term" value="F:DNA binding"/>
    <property type="evidence" value="ECO:0007669"/>
    <property type="project" value="UniProtKB-KW"/>
</dbReference>
<feature type="region of interest" description="Disordered" evidence="7">
    <location>
        <begin position="72"/>
        <end position="123"/>
    </location>
</feature>
<feature type="domain" description="BZIP" evidence="8">
    <location>
        <begin position="108"/>
        <end position="146"/>
    </location>
</feature>
<dbReference type="Proteomes" id="UP000481153">
    <property type="component" value="Unassembled WGS sequence"/>
</dbReference>
<reference evidence="9 10" key="1">
    <citation type="submission" date="2019-07" db="EMBL/GenBank/DDBJ databases">
        <title>Genomics analysis of Aphanomyces spp. identifies a new class of oomycete effector associated with host adaptation.</title>
        <authorList>
            <person name="Gaulin E."/>
        </authorList>
    </citation>
    <scope>NUCLEOTIDE SEQUENCE [LARGE SCALE GENOMIC DNA]</scope>
    <source>
        <strain evidence="9 10">ATCC 201684</strain>
    </source>
</reference>
<sequence>MANINLDDIDATIDLCPEDDDLLNYFLSGSGGTGGLLDELSIEASAAAALDVGIPTHNTNPVADFGYNRPPVSKTSYSQSHASVETASISSSADYDGPEADNELDTDEEKRRKRLERNRISARDSRARKKQYLELLKKKVAQLTADIASARGQHLDSADSTLSTQKANLINSLYDKIATYPLDSPLPHDLEEELRSSVNLLLHRYGPNSDERRAVVNYHFQQLDSLLLPPYTRFLLWMSVQEESFYTKTAPPASSSKKSEERKDSVAKKDGLWSALSTEMGMTYEQEEKIKSHYRASDSKTAKIERRKIAMAVSYLNQLKQNLAERSQAVLAHAETIQTILTPEQMVRYQHWVLHNRDKYRSILQEKTLQFANASIVDPEAKISTVLRKPDQDLTVEDVTALLATLSKQHVTQQQTSRV</sequence>
<comment type="subcellular location">
    <subcellularLocation>
        <location evidence="1">Nucleus</location>
    </subcellularLocation>
</comment>
<evidence type="ECO:0000313" key="10">
    <source>
        <dbReference type="Proteomes" id="UP000481153"/>
    </source>
</evidence>
<dbReference type="Gene3D" id="1.20.5.170">
    <property type="match status" value="1"/>
</dbReference>
<comment type="caution">
    <text evidence="9">The sequence shown here is derived from an EMBL/GenBank/DDBJ whole genome shotgun (WGS) entry which is preliminary data.</text>
</comment>
<name>A0A6G0XMU7_9STRA</name>
<protein>
    <recommendedName>
        <fullName evidence="8">BZIP domain-containing protein</fullName>
    </recommendedName>
</protein>
<dbReference type="AlphaFoldDB" id="A0A6G0XMU7"/>
<evidence type="ECO:0000259" key="8">
    <source>
        <dbReference type="PROSITE" id="PS50217"/>
    </source>
</evidence>
<dbReference type="GO" id="GO:0005634">
    <property type="term" value="C:nucleus"/>
    <property type="evidence" value="ECO:0007669"/>
    <property type="project" value="UniProtKB-SubCell"/>
</dbReference>
<feature type="compositionally biased region" description="Polar residues" evidence="7">
    <location>
        <begin position="73"/>
        <end position="93"/>
    </location>
</feature>
<accession>A0A6G0XMU7</accession>
<comment type="similarity">
    <text evidence="2">Belongs to the bZIP family.</text>
</comment>